<dbReference type="Proteomes" id="UP000838878">
    <property type="component" value="Chromosome 8"/>
</dbReference>
<name>A0A8J9VP56_9NEOP</name>
<protein>
    <submittedName>
        <fullName evidence="1">Uncharacterized protein</fullName>
    </submittedName>
</protein>
<evidence type="ECO:0000313" key="2">
    <source>
        <dbReference type="Proteomes" id="UP000838878"/>
    </source>
</evidence>
<dbReference type="AlphaFoldDB" id="A0A8J9VP56"/>
<gene>
    <name evidence="1" type="ORF">BINO364_LOCUS15590</name>
</gene>
<organism evidence="1 2">
    <name type="scientific">Brenthis ino</name>
    <name type="common">lesser marbled fritillary</name>
    <dbReference type="NCBI Taxonomy" id="405034"/>
    <lineage>
        <taxon>Eukaryota</taxon>
        <taxon>Metazoa</taxon>
        <taxon>Ecdysozoa</taxon>
        <taxon>Arthropoda</taxon>
        <taxon>Hexapoda</taxon>
        <taxon>Insecta</taxon>
        <taxon>Pterygota</taxon>
        <taxon>Neoptera</taxon>
        <taxon>Endopterygota</taxon>
        <taxon>Lepidoptera</taxon>
        <taxon>Glossata</taxon>
        <taxon>Ditrysia</taxon>
        <taxon>Papilionoidea</taxon>
        <taxon>Nymphalidae</taxon>
        <taxon>Heliconiinae</taxon>
        <taxon>Argynnini</taxon>
        <taxon>Brenthis</taxon>
    </lineage>
</organism>
<dbReference type="PANTHER" id="PTHR38332:SF1">
    <property type="entry name" value="RE49668P"/>
    <property type="match status" value="1"/>
</dbReference>
<dbReference type="EMBL" id="OV170228">
    <property type="protein sequence ID" value="CAH0730625.1"/>
    <property type="molecule type" value="Genomic_DNA"/>
</dbReference>
<keyword evidence="2" id="KW-1185">Reference proteome</keyword>
<dbReference type="OrthoDB" id="428346at2759"/>
<sequence>MKNQLENDFISKFDLLNSQENSEEIIWSSDSSDCEVNSKIGNIKPDRVISYNNKRKRVSNKRKVPKNFSNLDITFSDGNELERNNKNIVNKSSNYLKNKSPKIDLSPVLTSSQRHFVPYKSKNIDRSPIILNRSRSSNLKENKSASPILQFKHISPINSPKVRKKLFNMNCNNVTEHTINKTYRSKSPVLTCTQTISPKSISSNTNSSYSRTLEKEIKHVQNNMSSSKLIKDAPKPSKCLDNFNISDEINKEDVLTIKTSFPLIEKVKSYFESHFSSHTTSQSVSISECETEKNSSKSNDDIEIINSLPEKAVSNVINLENKTSSDSWRSFEENMQRTKKVKYKKDGLSYRLSALVKKQNASTSLWLHERYLAANSNFVLPTEEFVVFRIQNIVFKFGTFLIKVLNNKDEKYLVLLNIMQVHNNNMERDAILKHNTMELLLSKTVFLSTVVFLSWISVAQSIDCFKCVSMNGRFPPCDDPFHNNHSLNMLESPCMGGRKGRDGLFPATSCIKIAGVFDDTGESITVRGCGLDSGTATTDTEIIRMSHCGRFYYNDRYVHGCLQSCNDADACNSSITPVLDPLIVLVIASLVYVRRS</sequence>
<evidence type="ECO:0000313" key="1">
    <source>
        <dbReference type="EMBL" id="CAH0730625.1"/>
    </source>
</evidence>
<proteinExistence type="predicted"/>
<accession>A0A8J9VP56</accession>
<reference evidence="1" key="1">
    <citation type="submission" date="2021-12" db="EMBL/GenBank/DDBJ databases">
        <authorList>
            <person name="Martin H S."/>
        </authorList>
    </citation>
    <scope>NUCLEOTIDE SEQUENCE</scope>
</reference>
<feature type="non-terminal residue" evidence="1">
    <location>
        <position position="596"/>
    </location>
</feature>
<dbReference type="PANTHER" id="PTHR38332">
    <property type="entry name" value="PROTEIN CBG11604"/>
    <property type="match status" value="1"/>
</dbReference>